<keyword evidence="10" id="KW-1185">Reference proteome</keyword>
<evidence type="ECO:0000256" key="2">
    <source>
        <dbReference type="ARBA" id="ARBA00006577"/>
    </source>
</evidence>
<feature type="chain" id="PRO_5041925091" description="Peptidyl-prolyl cis-trans isomerase" evidence="7">
    <location>
        <begin position="23"/>
        <end position="159"/>
    </location>
</feature>
<dbReference type="Pfam" id="PF00254">
    <property type="entry name" value="FKBP_C"/>
    <property type="match status" value="1"/>
</dbReference>
<evidence type="ECO:0000256" key="6">
    <source>
        <dbReference type="RuleBase" id="RU003915"/>
    </source>
</evidence>
<organism evidence="9 10">
    <name type="scientific">Flavobacterium gilvum</name>
    <dbReference type="NCBI Taxonomy" id="1492737"/>
    <lineage>
        <taxon>Bacteria</taxon>
        <taxon>Pseudomonadati</taxon>
        <taxon>Bacteroidota</taxon>
        <taxon>Flavobacteriia</taxon>
        <taxon>Flavobacteriales</taxon>
        <taxon>Flavobacteriaceae</taxon>
        <taxon>Flavobacterium</taxon>
    </lineage>
</organism>
<dbReference type="GO" id="GO:0003755">
    <property type="term" value="F:peptidyl-prolyl cis-trans isomerase activity"/>
    <property type="evidence" value="ECO:0007669"/>
    <property type="project" value="UniProtKB-UniRule"/>
</dbReference>
<gene>
    <name evidence="9" type="ORF">EM308_16930</name>
</gene>
<dbReference type="InterPro" id="IPR046357">
    <property type="entry name" value="PPIase_dom_sf"/>
</dbReference>
<dbReference type="KEGG" id="fgl:EM308_16930"/>
<proteinExistence type="inferred from homology"/>
<dbReference type="Proteomes" id="UP000175968">
    <property type="component" value="Chromosome"/>
</dbReference>
<dbReference type="PANTHER" id="PTHR43811:SF19">
    <property type="entry name" value="39 KDA FK506-BINDING NUCLEAR PROTEIN"/>
    <property type="match status" value="1"/>
</dbReference>
<keyword evidence="7" id="KW-0732">Signal</keyword>
<evidence type="ECO:0000256" key="1">
    <source>
        <dbReference type="ARBA" id="ARBA00000971"/>
    </source>
</evidence>
<accession>A0AAC9N4P3</accession>
<dbReference type="AlphaFoldDB" id="A0AAC9N4P3"/>
<dbReference type="PANTHER" id="PTHR43811">
    <property type="entry name" value="FKBP-TYPE PEPTIDYL-PROLYL CIS-TRANS ISOMERASE FKPA"/>
    <property type="match status" value="1"/>
</dbReference>
<dbReference type="EC" id="5.2.1.8" evidence="6"/>
<reference evidence="9 10" key="1">
    <citation type="submission" date="2016-10" db="EMBL/GenBank/DDBJ databases">
        <title>Flavobacterium gilvum sp. nov., isolated from stream water.</title>
        <authorList>
            <person name="Shin S.-K."/>
            <person name="Cho Y.-J."/>
            <person name="Yi H."/>
        </authorList>
    </citation>
    <scope>NUCLEOTIDE SEQUENCE [LARGE SCALE GENOMIC DNA]</scope>
    <source>
        <strain evidence="9 10">EM1308</strain>
    </source>
</reference>
<dbReference type="InterPro" id="IPR001179">
    <property type="entry name" value="PPIase_FKBP_dom"/>
</dbReference>
<dbReference type="RefSeq" id="WP_035637567.1">
    <property type="nucleotide sequence ID" value="NZ_CP017479.1"/>
</dbReference>
<dbReference type="PROSITE" id="PS50059">
    <property type="entry name" value="FKBP_PPIASE"/>
    <property type="match status" value="1"/>
</dbReference>
<keyword evidence="4 5" id="KW-0413">Isomerase</keyword>
<sequence>MKHLLSALVALTLLISCNKKEATPETTTEATVDYVAKNNKEITDYIAKNNLKAEKSDSGLYYVVTDPGTGKQPTAESNVTVAYKGYFTNGNVFDQSGPEGISFGLNQVIKAWTEGIPHFKTGGSGILLVPSHLGYGSNDMGPIPGNSVLIFDVKLISVN</sequence>
<dbReference type="EMBL" id="CP017479">
    <property type="protein sequence ID" value="AOW11035.1"/>
    <property type="molecule type" value="Genomic_DNA"/>
</dbReference>
<evidence type="ECO:0000256" key="3">
    <source>
        <dbReference type="ARBA" id="ARBA00023110"/>
    </source>
</evidence>
<feature type="domain" description="PPIase FKBP-type" evidence="8">
    <location>
        <begin position="76"/>
        <end position="159"/>
    </location>
</feature>
<evidence type="ECO:0000313" key="9">
    <source>
        <dbReference type="EMBL" id="AOW11035.1"/>
    </source>
</evidence>
<keyword evidence="3 5" id="KW-0697">Rotamase</keyword>
<name>A0AAC9N4P3_9FLAO</name>
<evidence type="ECO:0000313" key="10">
    <source>
        <dbReference type="Proteomes" id="UP000175968"/>
    </source>
</evidence>
<dbReference type="Gene3D" id="3.10.50.40">
    <property type="match status" value="1"/>
</dbReference>
<evidence type="ECO:0000256" key="5">
    <source>
        <dbReference type="PROSITE-ProRule" id="PRU00277"/>
    </source>
</evidence>
<evidence type="ECO:0000256" key="7">
    <source>
        <dbReference type="SAM" id="SignalP"/>
    </source>
</evidence>
<comment type="catalytic activity">
    <reaction evidence="1 5 6">
        <text>[protein]-peptidylproline (omega=180) = [protein]-peptidylproline (omega=0)</text>
        <dbReference type="Rhea" id="RHEA:16237"/>
        <dbReference type="Rhea" id="RHEA-COMP:10747"/>
        <dbReference type="Rhea" id="RHEA-COMP:10748"/>
        <dbReference type="ChEBI" id="CHEBI:83833"/>
        <dbReference type="ChEBI" id="CHEBI:83834"/>
        <dbReference type="EC" id="5.2.1.8"/>
    </reaction>
</comment>
<comment type="similarity">
    <text evidence="2 6">Belongs to the FKBP-type PPIase family.</text>
</comment>
<dbReference type="PROSITE" id="PS51257">
    <property type="entry name" value="PROKAR_LIPOPROTEIN"/>
    <property type="match status" value="1"/>
</dbReference>
<evidence type="ECO:0000256" key="4">
    <source>
        <dbReference type="ARBA" id="ARBA00023235"/>
    </source>
</evidence>
<protein>
    <recommendedName>
        <fullName evidence="6">Peptidyl-prolyl cis-trans isomerase</fullName>
        <ecNumber evidence="6">5.2.1.8</ecNumber>
    </recommendedName>
</protein>
<feature type="signal peptide" evidence="7">
    <location>
        <begin position="1"/>
        <end position="22"/>
    </location>
</feature>
<dbReference type="SUPFAM" id="SSF54534">
    <property type="entry name" value="FKBP-like"/>
    <property type="match status" value="1"/>
</dbReference>
<evidence type="ECO:0000259" key="8">
    <source>
        <dbReference type="PROSITE" id="PS50059"/>
    </source>
</evidence>